<dbReference type="PANTHER" id="PTHR44943">
    <property type="entry name" value="CELLULOSE SYNTHASE OPERON PROTEIN C"/>
    <property type="match status" value="1"/>
</dbReference>
<evidence type="ECO:0000313" key="6">
    <source>
        <dbReference type="EMBL" id="MDM4015342.1"/>
    </source>
</evidence>
<dbReference type="SUPFAM" id="SSF48452">
    <property type="entry name" value="TPR-like"/>
    <property type="match status" value="1"/>
</dbReference>
<dbReference type="PROSITE" id="PS50005">
    <property type="entry name" value="TPR"/>
    <property type="match status" value="4"/>
</dbReference>
<evidence type="ECO:0000313" key="7">
    <source>
        <dbReference type="Proteomes" id="UP001239462"/>
    </source>
</evidence>
<dbReference type="Pfam" id="PF13432">
    <property type="entry name" value="TPR_16"/>
    <property type="match status" value="1"/>
</dbReference>
<dbReference type="Proteomes" id="UP001239462">
    <property type="component" value="Unassembled WGS sequence"/>
</dbReference>
<evidence type="ECO:0000256" key="4">
    <source>
        <dbReference type="SAM" id="MobiDB-lite"/>
    </source>
</evidence>
<feature type="compositionally biased region" description="Low complexity" evidence="4">
    <location>
        <begin position="411"/>
        <end position="423"/>
    </location>
</feature>
<dbReference type="InterPro" id="IPR019734">
    <property type="entry name" value="TPR_rpt"/>
</dbReference>
<feature type="compositionally biased region" description="Low complexity" evidence="4">
    <location>
        <begin position="294"/>
        <end position="314"/>
    </location>
</feature>
<evidence type="ECO:0000256" key="1">
    <source>
        <dbReference type="ARBA" id="ARBA00022737"/>
    </source>
</evidence>
<protein>
    <submittedName>
        <fullName evidence="6">Tetratricopeptide repeat protein</fullName>
    </submittedName>
</protein>
<keyword evidence="5" id="KW-0732">Signal</keyword>
<feature type="region of interest" description="Disordered" evidence="4">
    <location>
        <begin position="294"/>
        <end position="441"/>
    </location>
</feature>
<dbReference type="SMART" id="SM00028">
    <property type="entry name" value="TPR"/>
    <property type="match status" value="4"/>
</dbReference>
<evidence type="ECO:0000256" key="5">
    <source>
        <dbReference type="SAM" id="SignalP"/>
    </source>
</evidence>
<dbReference type="InterPro" id="IPR011990">
    <property type="entry name" value="TPR-like_helical_dom_sf"/>
</dbReference>
<evidence type="ECO:0000256" key="2">
    <source>
        <dbReference type="ARBA" id="ARBA00022803"/>
    </source>
</evidence>
<proteinExistence type="predicted"/>
<feature type="chain" id="PRO_5045448484" evidence="5">
    <location>
        <begin position="23"/>
        <end position="441"/>
    </location>
</feature>
<name>A0ABT7PFS0_9BACT</name>
<keyword evidence="7" id="KW-1185">Reference proteome</keyword>
<dbReference type="Gene3D" id="1.25.40.10">
    <property type="entry name" value="Tetratricopeptide repeat domain"/>
    <property type="match status" value="1"/>
</dbReference>
<dbReference type="InterPro" id="IPR051685">
    <property type="entry name" value="Ycf3/AcsC/BcsC/TPR_MFPF"/>
</dbReference>
<organism evidence="6 7">
    <name type="scientific">Roseiconus lacunae</name>
    <dbReference type="NCBI Taxonomy" id="2605694"/>
    <lineage>
        <taxon>Bacteria</taxon>
        <taxon>Pseudomonadati</taxon>
        <taxon>Planctomycetota</taxon>
        <taxon>Planctomycetia</taxon>
        <taxon>Pirellulales</taxon>
        <taxon>Pirellulaceae</taxon>
        <taxon>Roseiconus</taxon>
    </lineage>
</organism>
<dbReference type="PANTHER" id="PTHR44943:SF8">
    <property type="entry name" value="TPR REPEAT-CONTAINING PROTEIN MJ0263"/>
    <property type="match status" value="1"/>
</dbReference>
<dbReference type="EMBL" id="JASZZN010000005">
    <property type="protein sequence ID" value="MDM4015342.1"/>
    <property type="molecule type" value="Genomic_DNA"/>
</dbReference>
<dbReference type="Pfam" id="PF14559">
    <property type="entry name" value="TPR_19"/>
    <property type="match status" value="1"/>
</dbReference>
<gene>
    <name evidence="6" type="ORF">QTN89_07880</name>
</gene>
<sequence length="441" mass="44918">MSSRTKRRNRLAATLTLSVALGCTGISGCTTGGGRVASNTPGNSGWMSAPKNVATSIAGGAKSAATKSRDTVASWFGKPDSMDPDVQEGDATDPTSLAHKAEVTSEVFVANGRLWESSNNFEKAMESYAKALEKNPNDPAALAHIARLHFRQNNHQKAAEFFDKAIKQNPNDAGLYNDLGLTLSKLGNHSAAASTIEQALKLSPGSSRYANNLASVRFEAGDSSGAFKVLAANNTPAVAHFNMAYLHHKRGQGSEASRHLNQALTYAPQAESDPATKRAVERSKQLLAQLERMPGATSPANGPAATTPATAVASLSDQATGPAAASPGGSVRPVSTNGQAIAGPTSMGQTASSGAVKVGPASYRMPAGPSASQASSPQQATVAPPAEAAKPTSADTPSASANPVTTPSANPASVPSTSPQSSPAAPPEGGFALPPGFQMPQ</sequence>
<comment type="caution">
    <text evidence="6">The sequence shown here is derived from an EMBL/GenBank/DDBJ whole genome shotgun (WGS) entry which is preliminary data.</text>
</comment>
<feature type="repeat" description="TPR" evidence="3">
    <location>
        <begin position="105"/>
        <end position="138"/>
    </location>
</feature>
<feature type="signal peptide" evidence="5">
    <location>
        <begin position="1"/>
        <end position="22"/>
    </location>
</feature>
<feature type="repeat" description="TPR" evidence="3">
    <location>
        <begin position="173"/>
        <end position="206"/>
    </location>
</feature>
<keyword evidence="2 3" id="KW-0802">TPR repeat</keyword>
<dbReference type="RefSeq" id="WP_289162830.1">
    <property type="nucleotide sequence ID" value="NZ_JASZZN010000005.1"/>
</dbReference>
<keyword evidence="1" id="KW-0677">Repeat</keyword>
<feature type="compositionally biased region" description="Polar residues" evidence="4">
    <location>
        <begin position="393"/>
        <end position="410"/>
    </location>
</feature>
<accession>A0ABT7PFS0</accession>
<feature type="compositionally biased region" description="Low complexity" evidence="4">
    <location>
        <begin position="321"/>
        <end position="330"/>
    </location>
</feature>
<feature type="repeat" description="TPR" evidence="3">
    <location>
        <begin position="237"/>
        <end position="270"/>
    </location>
</feature>
<dbReference type="PROSITE" id="PS51257">
    <property type="entry name" value="PROKAR_LIPOPROTEIN"/>
    <property type="match status" value="1"/>
</dbReference>
<evidence type="ECO:0000256" key="3">
    <source>
        <dbReference type="PROSITE-ProRule" id="PRU00339"/>
    </source>
</evidence>
<feature type="compositionally biased region" description="Low complexity" evidence="4">
    <location>
        <begin position="366"/>
        <end position="386"/>
    </location>
</feature>
<feature type="repeat" description="TPR" evidence="3">
    <location>
        <begin position="139"/>
        <end position="172"/>
    </location>
</feature>
<reference evidence="6 7" key="1">
    <citation type="submission" date="2023-06" db="EMBL/GenBank/DDBJ databases">
        <title>Roseiconus lacunae JC819 isolated from Gulf of Mannar region, Tamil Nadu.</title>
        <authorList>
            <person name="Pk S."/>
            <person name="Ch S."/>
            <person name="Ch V.R."/>
        </authorList>
    </citation>
    <scope>NUCLEOTIDE SEQUENCE [LARGE SCALE GENOMIC DNA]</scope>
    <source>
        <strain evidence="6 7">JC819</strain>
    </source>
</reference>